<accession>G2DXM2</accession>
<dbReference type="InterPro" id="IPR050248">
    <property type="entry name" value="Polysacc_deacetylase_ArnD"/>
</dbReference>
<dbReference type="SUPFAM" id="SSF88713">
    <property type="entry name" value="Glycoside hydrolase/deacetylase"/>
    <property type="match status" value="1"/>
</dbReference>
<dbReference type="InterPro" id="IPR011330">
    <property type="entry name" value="Glyco_hydro/deAcase_b/a-brl"/>
</dbReference>
<reference evidence="3 4" key="1">
    <citation type="submission" date="2011-06" db="EMBL/GenBank/DDBJ databases">
        <title>The draft genome of Thiorhodococcus drewsii AZ1.</title>
        <authorList>
            <consortium name="US DOE Joint Genome Institute (JGI-PGF)"/>
            <person name="Lucas S."/>
            <person name="Han J."/>
            <person name="Lapidus A."/>
            <person name="Cheng J.-F."/>
            <person name="Goodwin L."/>
            <person name="Pitluck S."/>
            <person name="Peters L."/>
            <person name="Land M.L."/>
            <person name="Hauser L."/>
            <person name="Vogl K."/>
            <person name="Liu Z."/>
            <person name="Imhoff J."/>
            <person name="Thiel V."/>
            <person name="Frigaard N.-U."/>
            <person name="Bryant D.A."/>
            <person name="Woyke T.J."/>
        </authorList>
    </citation>
    <scope>NUCLEOTIDE SEQUENCE [LARGE SCALE GENOMIC DNA]</scope>
    <source>
        <strain evidence="3 4">AZ1</strain>
    </source>
</reference>
<dbReference type="GO" id="GO:0016810">
    <property type="term" value="F:hydrolase activity, acting on carbon-nitrogen (but not peptide) bonds"/>
    <property type="evidence" value="ECO:0007669"/>
    <property type="project" value="InterPro"/>
</dbReference>
<gene>
    <name evidence="3" type="ORF">ThidrDRAFT_0749</name>
</gene>
<dbReference type="PANTHER" id="PTHR10587">
    <property type="entry name" value="GLYCOSYL TRANSFERASE-RELATED"/>
    <property type="match status" value="1"/>
</dbReference>
<evidence type="ECO:0000259" key="2">
    <source>
        <dbReference type="PROSITE" id="PS51677"/>
    </source>
</evidence>
<evidence type="ECO:0000256" key="1">
    <source>
        <dbReference type="SAM" id="MobiDB-lite"/>
    </source>
</evidence>
<evidence type="ECO:0000313" key="3">
    <source>
        <dbReference type="EMBL" id="EGV33071.1"/>
    </source>
</evidence>
<comment type="caution">
    <text evidence="3">The sequence shown here is derived from an EMBL/GenBank/DDBJ whole genome shotgun (WGS) entry which is preliminary data.</text>
</comment>
<organism evidence="3 4">
    <name type="scientific">Thiorhodococcus drewsii AZ1</name>
    <dbReference type="NCBI Taxonomy" id="765913"/>
    <lineage>
        <taxon>Bacteria</taxon>
        <taxon>Pseudomonadati</taxon>
        <taxon>Pseudomonadota</taxon>
        <taxon>Gammaproteobacteria</taxon>
        <taxon>Chromatiales</taxon>
        <taxon>Chromatiaceae</taxon>
        <taxon>Thiorhodococcus</taxon>
    </lineage>
</organism>
<feature type="compositionally biased region" description="Basic and acidic residues" evidence="1">
    <location>
        <begin position="284"/>
        <end position="295"/>
    </location>
</feature>
<feature type="domain" description="NodB homology" evidence="2">
    <location>
        <begin position="53"/>
        <end position="236"/>
    </location>
</feature>
<feature type="compositionally biased region" description="Basic residues" evidence="1">
    <location>
        <begin position="262"/>
        <end position="274"/>
    </location>
</feature>
<dbReference type="STRING" id="765913.ThidrDRAFT_0749"/>
<proteinExistence type="predicted"/>
<dbReference type="InterPro" id="IPR002509">
    <property type="entry name" value="NODB_dom"/>
</dbReference>
<feature type="region of interest" description="Disordered" evidence="1">
    <location>
        <begin position="246"/>
        <end position="295"/>
    </location>
</feature>
<dbReference type="eggNOG" id="COG0726">
    <property type="taxonomic scope" value="Bacteria"/>
</dbReference>
<dbReference type="AlphaFoldDB" id="G2DXM2"/>
<protein>
    <submittedName>
        <fullName evidence="3">Polysaccharide deacetylase</fullName>
    </submittedName>
</protein>
<dbReference type="Proteomes" id="UP000004200">
    <property type="component" value="Unassembled WGS sequence"/>
</dbReference>
<name>G2DXM2_9GAMM</name>
<keyword evidence="4" id="KW-1185">Reference proteome</keyword>
<dbReference type="PROSITE" id="PS51677">
    <property type="entry name" value="NODB"/>
    <property type="match status" value="1"/>
</dbReference>
<dbReference type="PANTHER" id="PTHR10587:SF137">
    <property type="entry name" value="4-DEOXY-4-FORMAMIDO-L-ARABINOSE-PHOSPHOUNDECAPRENOL DEFORMYLASE ARND-RELATED"/>
    <property type="match status" value="1"/>
</dbReference>
<evidence type="ECO:0000313" key="4">
    <source>
        <dbReference type="Proteomes" id="UP000004200"/>
    </source>
</evidence>
<dbReference type="CDD" id="cd10959">
    <property type="entry name" value="CE4_NodB_like_3"/>
    <property type="match status" value="1"/>
</dbReference>
<dbReference type="Gene3D" id="3.20.20.370">
    <property type="entry name" value="Glycoside hydrolase/deacetylase"/>
    <property type="match status" value="1"/>
</dbReference>
<dbReference type="GO" id="GO:0005975">
    <property type="term" value="P:carbohydrate metabolic process"/>
    <property type="evidence" value="ECO:0007669"/>
    <property type="project" value="InterPro"/>
</dbReference>
<dbReference type="EMBL" id="AFWT01000004">
    <property type="protein sequence ID" value="EGV33071.1"/>
    <property type="molecule type" value="Genomic_DNA"/>
</dbReference>
<sequence length="295" mass="32755">MLPYLDLALERRPDWPEYAIGMTLLGLFLLGVFSPRLQAFGPVLCGPRPGARPRVALTFDDGPDPETTPRVLDALGEHRATFFVIGEKAKRYPELVAAMHTAGHQICSHGIRHSWSLVLSPWRARRLTLGGLRALNQVGVQDRRFFRAPYGLMTPPLMSVLRESGITPVGWSLRSWDSIHPGPADTFAIRLAQRARNGDIILMHDAPEHPGGRRPLGIEATATLVRTLTSRGFDLVTIETLYRGDEAEASPETGTTTIGGRTARRSRGRRRNRTARTQTAAGERTLERDRFARTP</sequence>
<dbReference type="Pfam" id="PF01522">
    <property type="entry name" value="Polysacc_deac_1"/>
    <property type="match status" value="1"/>
</dbReference>